<protein>
    <submittedName>
        <fullName evidence="1">Gluconate 2-dehydrogenase subunit 3 family protein</fullName>
    </submittedName>
</protein>
<comment type="caution">
    <text evidence="1">The sequence shown here is derived from an EMBL/GenBank/DDBJ whole genome shotgun (WGS) entry which is preliminary data.</text>
</comment>
<dbReference type="EMBL" id="JAETXX010000001">
    <property type="protein sequence ID" value="MCF8713651.1"/>
    <property type="molecule type" value="Genomic_DNA"/>
</dbReference>
<dbReference type="InterPro" id="IPR027056">
    <property type="entry name" value="Gluconate_2DH_su3"/>
</dbReference>
<reference evidence="1 2" key="1">
    <citation type="submission" date="2021-01" db="EMBL/GenBank/DDBJ databases">
        <title>Genome sequencing of Joostella atrarenae M1-2 (= KCTC 23194).</title>
        <authorList>
            <person name="Zakaria M.R."/>
            <person name="Lam M.Q."/>
            <person name="Chong C.S."/>
        </authorList>
    </citation>
    <scope>NUCLEOTIDE SEQUENCE [LARGE SCALE GENOMIC DNA]</scope>
    <source>
        <strain evidence="1 2">M1-2</strain>
    </source>
</reference>
<proteinExistence type="predicted"/>
<accession>A0ABS9IZP6</accession>
<sequence>MNRRNAIKSLGLLTGGMMLMPSCSFLDKRTPIVLNKLKITEDEEILFEEIVDTMLPETDTPGGVSLKIQNFVWVMLDDCADKEKQDTFLRGLRLFNPTVKEKYGDEFSDFNAEEKLTTLQQLFKDESLNEDLVAFLHTTKQTAVWGYKNSEYYMTNLMPYKLVPGSFSYKTKTINASDKININA</sequence>
<dbReference type="Pfam" id="PF13618">
    <property type="entry name" value="Gluconate_2-dh3"/>
    <property type="match status" value="1"/>
</dbReference>
<organism evidence="1 2">
    <name type="scientific">Joostella atrarenae</name>
    <dbReference type="NCBI Taxonomy" id="679257"/>
    <lineage>
        <taxon>Bacteria</taxon>
        <taxon>Pseudomonadati</taxon>
        <taxon>Bacteroidota</taxon>
        <taxon>Flavobacteriia</taxon>
        <taxon>Flavobacteriales</taxon>
        <taxon>Flavobacteriaceae</taxon>
        <taxon>Joostella</taxon>
    </lineage>
</organism>
<dbReference type="RefSeq" id="WP_236957614.1">
    <property type="nucleotide sequence ID" value="NZ_JAETXX010000001.1"/>
</dbReference>
<gene>
    <name evidence="1" type="ORF">JM658_02330</name>
</gene>
<dbReference type="Proteomes" id="UP000829517">
    <property type="component" value="Unassembled WGS sequence"/>
</dbReference>
<name>A0ABS9IZP6_9FLAO</name>
<evidence type="ECO:0000313" key="2">
    <source>
        <dbReference type="Proteomes" id="UP000829517"/>
    </source>
</evidence>
<keyword evidence="2" id="KW-1185">Reference proteome</keyword>
<evidence type="ECO:0000313" key="1">
    <source>
        <dbReference type="EMBL" id="MCF8713651.1"/>
    </source>
</evidence>